<evidence type="ECO:0000313" key="2">
    <source>
        <dbReference type="Proteomes" id="UP000626109"/>
    </source>
</evidence>
<organism evidence="1 2">
    <name type="scientific">Polarella glacialis</name>
    <name type="common">Dinoflagellate</name>
    <dbReference type="NCBI Taxonomy" id="89957"/>
    <lineage>
        <taxon>Eukaryota</taxon>
        <taxon>Sar</taxon>
        <taxon>Alveolata</taxon>
        <taxon>Dinophyceae</taxon>
        <taxon>Suessiales</taxon>
        <taxon>Suessiaceae</taxon>
        <taxon>Polarella</taxon>
    </lineage>
</organism>
<sequence length="139" mass="15657">MVKLVLSKQYHLPSKCFVSAKKCLTKKENYKKKSMSSSELEHMGIDMLENAKEFDRWFIGSFDPSCKVHMSGCVCYGCQRITALAVEMEDVFTCHRCHDEATNPSQHCSLCSSGDCKSVQLRPKAAKQAWSHSSIAWIG</sequence>
<evidence type="ECO:0000313" key="1">
    <source>
        <dbReference type="EMBL" id="CAE8695704.1"/>
    </source>
</evidence>
<name>A0A813K8X8_POLGL</name>
<comment type="caution">
    <text evidence="1">The sequence shown here is derived from an EMBL/GenBank/DDBJ whole genome shotgun (WGS) entry which is preliminary data.</text>
</comment>
<accession>A0A813K8X8</accession>
<reference evidence="1" key="1">
    <citation type="submission" date="2021-02" db="EMBL/GenBank/DDBJ databases">
        <authorList>
            <person name="Dougan E. K."/>
            <person name="Rhodes N."/>
            <person name="Thang M."/>
            <person name="Chan C."/>
        </authorList>
    </citation>
    <scope>NUCLEOTIDE SEQUENCE</scope>
</reference>
<protein>
    <submittedName>
        <fullName evidence="1">Uncharacterized protein</fullName>
    </submittedName>
</protein>
<gene>
    <name evidence="1" type="ORF">PGLA2088_LOCUS29503</name>
</gene>
<dbReference type="Proteomes" id="UP000626109">
    <property type="component" value="Unassembled WGS sequence"/>
</dbReference>
<proteinExistence type="predicted"/>
<dbReference type="AlphaFoldDB" id="A0A813K8X8"/>
<dbReference type="EMBL" id="CAJNNW010028350">
    <property type="protein sequence ID" value="CAE8695704.1"/>
    <property type="molecule type" value="Genomic_DNA"/>
</dbReference>